<evidence type="ECO:0000259" key="2">
    <source>
        <dbReference type="Pfam" id="PF25342"/>
    </source>
</evidence>
<dbReference type="InterPro" id="IPR057589">
    <property type="entry name" value="GT_PLOD"/>
</dbReference>
<name>A0A6C0AXI7_9ZZZZ</name>
<feature type="domain" description="PLOD1-3-like GT" evidence="2">
    <location>
        <begin position="4"/>
        <end position="180"/>
    </location>
</feature>
<keyword evidence="1" id="KW-1133">Transmembrane helix</keyword>
<evidence type="ECO:0000313" key="3">
    <source>
        <dbReference type="EMBL" id="QHS83965.1"/>
    </source>
</evidence>
<protein>
    <recommendedName>
        <fullName evidence="2">PLOD1-3-like GT domain-containing protein</fullName>
    </recommendedName>
</protein>
<dbReference type="Pfam" id="PF25342">
    <property type="entry name" value="GT_PLOD"/>
    <property type="match status" value="1"/>
</dbReference>
<evidence type="ECO:0000256" key="1">
    <source>
        <dbReference type="SAM" id="Phobius"/>
    </source>
</evidence>
<keyword evidence="1" id="KW-0472">Membrane</keyword>
<reference evidence="3" key="1">
    <citation type="journal article" date="2020" name="Nature">
        <title>Giant virus diversity and host interactions through global metagenomics.</title>
        <authorList>
            <person name="Schulz F."/>
            <person name="Roux S."/>
            <person name="Paez-Espino D."/>
            <person name="Jungbluth S."/>
            <person name="Walsh D.A."/>
            <person name="Denef V.J."/>
            <person name="McMahon K.D."/>
            <person name="Konstantinidis K.T."/>
            <person name="Eloe-Fadrosh E.A."/>
            <person name="Kyrpides N.C."/>
            <person name="Woyke T."/>
        </authorList>
    </citation>
    <scope>NUCLEOTIDE SEQUENCE</scope>
    <source>
        <strain evidence="3">GVMAG-S-ERX555965-48</strain>
    </source>
</reference>
<accession>A0A6C0AXI7</accession>
<organism evidence="3">
    <name type="scientific">viral metagenome</name>
    <dbReference type="NCBI Taxonomy" id="1070528"/>
    <lineage>
        <taxon>unclassified sequences</taxon>
        <taxon>metagenomes</taxon>
        <taxon>organismal metagenomes</taxon>
    </lineage>
</organism>
<feature type="transmembrane region" description="Helical" evidence="1">
    <location>
        <begin position="210"/>
        <end position="228"/>
    </location>
</feature>
<proteinExistence type="predicted"/>
<sequence length="256" mass="30210">MDAHVLTFATHNEGTFKDIVNNKYNIPIKVLGYGEKWTGFRMKFEYVYDYIQNLNDNEIVFFLDGFDSYINGDLNVAIERFLNMNEKVVFSLQSIDSPTFPIKLNEILVKTSFGECYDNLIANSGLYVGYVKYLKILLKDAIVQKCNDDQRNVNDLCKKYDFIKIDKKNKIFKNISNIKDLNKTNAIFVQFPGAQSFNRTTRAIFEYTQFFFKYYVLLFLIILILIFVYIKKPFYYYLVTLLIYFLLLFNSDMSCL</sequence>
<feature type="transmembrane region" description="Helical" evidence="1">
    <location>
        <begin position="234"/>
        <end position="251"/>
    </location>
</feature>
<dbReference type="EMBL" id="MN738770">
    <property type="protein sequence ID" value="QHS83965.1"/>
    <property type="molecule type" value="Genomic_DNA"/>
</dbReference>
<dbReference type="AlphaFoldDB" id="A0A6C0AXI7"/>
<keyword evidence="1" id="KW-0812">Transmembrane</keyword>
<dbReference type="CDD" id="cd22997">
    <property type="entry name" value="GT_LH"/>
    <property type="match status" value="1"/>
</dbReference>